<name>A0ABW3VUI8_9PSEU</name>
<dbReference type="Gene3D" id="3.40.50.1820">
    <property type="entry name" value="alpha/beta hydrolase"/>
    <property type="match status" value="1"/>
</dbReference>
<evidence type="ECO:0000313" key="3">
    <source>
        <dbReference type="Proteomes" id="UP001597182"/>
    </source>
</evidence>
<feature type="domain" description="AB hydrolase-1" evidence="1">
    <location>
        <begin position="12"/>
        <end position="227"/>
    </location>
</feature>
<dbReference type="SUPFAM" id="SSF53474">
    <property type="entry name" value="alpha/beta-Hydrolases"/>
    <property type="match status" value="1"/>
</dbReference>
<reference evidence="3" key="1">
    <citation type="journal article" date="2019" name="Int. J. Syst. Evol. Microbiol.">
        <title>The Global Catalogue of Microorganisms (GCM) 10K type strain sequencing project: providing services to taxonomists for standard genome sequencing and annotation.</title>
        <authorList>
            <consortium name="The Broad Institute Genomics Platform"/>
            <consortium name="The Broad Institute Genome Sequencing Center for Infectious Disease"/>
            <person name="Wu L."/>
            <person name="Ma J."/>
        </authorList>
    </citation>
    <scope>NUCLEOTIDE SEQUENCE [LARGE SCALE GENOMIC DNA]</scope>
    <source>
        <strain evidence="3">CCUG 49018</strain>
    </source>
</reference>
<evidence type="ECO:0000313" key="2">
    <source>
        <dbReference type="EMBL" id="MFD1238004.1"/>
    </source>
</evidence>
<accession>A0ABW3VUI8</accession>
<keyword evidence="3" id="KW-1185">Reference proteome</keyword>
<dbReference type="InterPro" id="IPR000073">
    <property type="entry name" value="AB_hydrolase_1"/>
</dbReference>
<organism evidence="2 3">
    <name type="scientific">Pseudonocardia benzenivorans</name>
    <dbReference type="NCBI Taxonomy" id="228005"/>
    <lineage>
        <taxon>Bacteria</taxon>
        <taxon>Bacillati</taxon>
        <taxon>Actinomycetota</taxon>
        <taxon>Actinomycetes</taxon>
        <taxon>Pseudonocardiales</taxon>
        <taxon>Pseudonocardiaceae</taxon>
        <taxon>Pseudonocardia</taxon>
    </lineage>
</organism>
<evidence type="ECO:0000259" key="1">
    <source>
        <dbReference type="Pfam" id="PF00561"/>
    </source>
</evidence>
<dbReference type="PRINTS" id="PR00111">
    <property type="entry name" value="ABHYDROLASE"/>
</dbReference>
<dbReference type="GO" id="GO:0016787">
    <property type="term" value="F:hydrolase activity"/>
    <property type="evidence" value="ECO:0007669"/>
    <property type="project" value="UniProtKB-KW"/>
</dbReference>
<dbReference type="PANTHER" id="PTHR43798">
    <property type="entry name" value="MONOACYLGLYCEROL LIPASE"/>
    <property type="match status" value="1"/>
</dbReference>
<protein>
    <submittedName>
        <fullName evidence="2">Alpha/beta fold hydrolase</fullName>
    </submittedName>
</protein>
<dbReference type="Pfam" id="PF00561">
    <property type="entry name" value="Abhydrolase_1"/>
    <property type="match status" value="1"/>
</dbReference>
<dbReference type="Proteomes" id="UP001597182">
    <property type="component" value="Unassembled WGS sequence"/>
</dbReference>
<gene>
    <name evidence="2" type="ORF">ACFQ34_32370</name>
</gene>
<dbReference type="InterPro" id="IPR050266">
    <property type="entry name" value="AB_hydrolase_sf"/>
</dbReference>
<keyword evidence="2" id="KW-0378">Hydrolase</keyword>
<dbReference type="InterPro" id="IPR029058">
    <property type="entry name" value="AB_hydrolase_fold"/>
</dbReference>
<proteinExistence type="predicted"/>
<sequence>MLVLGPSLGTSTAALWGPCLPGLLESFDVLSWDLPGHGRSAPAAADFTMSELAEGVLDAVDATLGARVPVHYAGDSIGGAVGLHLLLDHPDRILAASLVCTGARIGEPGGWSDRAALVERSGVDAVVDGSRQRWFGPGFADRHRDRADALIASLRAANPVDYGRACRALASHDVRDRLPKITVPVLAVAGSHDRPTPVASLQEIADGVAHGRLEVLDGVAHLAPAEAPQEVTALLRDHHG</sequence>
<dbReference type="EMBL" id="JBHTMB010000326">
    <property type="protein sequence ID" value="MFD1238004.1"/>
    <property type="molecule type" value="Genomic_DNA"/>
</dbReference>
<comment type="caution">
    <text evidence="2">The sequence shown here is derived from an EMBL/GenBank/DDBJ whole genome shotgun (WGS) entry which is preliminary data.</text>
</comment>